<dbReference type="AlphaFoldDB" id="A0AAV1RPV2"/>
<proteinExistence type="predicted"/>
<evidence type="ECO:0000313" key="2">
    <source>
        <dbReference type="Proteomes" id="UP001314170"/>
    </source>
</evidence>
<dbReference type="EMBL" id="CAWUPB010001108">
    <property type="protein sequence ID" value="CAK7337718.1"/>
    <property type="molecule type" value="Genomic_DNA"/>
</dbReference>
<sequence length="95" mass="10844">MLLATTSIFEKLSCFTEYLSNQKHPCIRLERTKEYTPISNVPNSSTEEYWGRQDAAQAIALFGKDWVLEEELLRETGAGTSLHNLLFSMSKIWTG</sequence>
<organism evidence="1 2">
    <name type="scientific">Dovyalis caffra</name>
    <dbReference type="NCBI Taxonomy" id="77055"/>
    <lineage>
        <taxon>Eukaryota</taxon>
        <taxon>Viridiplantae</taxon>
        <taxon>Streptophyta</taxon>
        <taxon>Embryophyta</taxon>
        <taxon>Tracheophyta</taxon>
        <taxon>Spermatophyta</taxon>
        <taxon>Magnoliopsida</taxon>
        <taxon>eudicotyledons</taxon>
        <taxon>Gunneridae</taxon>
        <taxon>Pentapetalae</taxon>
        <taxon>rosids</taxon>
        <taxon>fabids</taxon>
        <taxon>Malpighiales</taxon>
        <taxon>Salicaceae</taxon>
        <taxon>Flacourtieae</taxon>
        <taxon>Dovyalis</taxon>
    </lineage>
</organism>
<reference evidence="1 2" key="1">
    <citation type="submission" date="2024-01" db="EMBL/GenBank/DDBJ databases">
        <authorList>
            <person name="Waweru B."/>
        </authorList>
    </citation>
    <scope>NUCLEOTIDE SEQUENCE [LARGE SCALE GENOMIC DNA]</scope>
</reference>
<keyword evidence="2" id="KW-1185">Reference proteome</keyword>
<evidence type="ECO:0000313" key="1">
    <source>
        <dbReference type="EMBL" id="CAK7337718.1"/>
    </source>
</evidence>
<name>A0AAV1RPV2_9ROSI</name>
<protein>
    <submittedName>
        <fullName evidence="1">Uncharacterized protein</fullName>
    </submittedName>
</protein>
<gene>
    <name evidence="1" type="ORF">DCAF_LOCUS12756</name>
</gene>
<comment type="caution">
    <text evidence="1">The sequence shown here is derived from an EMBL/GenBank/DDBJ whole genome shotgun (WGS) entry which is preliminary data.</text>
</comment>
<accession>A0AAV1RPV2</accession>
<dbReference type="Proteomes" id="UP001314170">
    <property type="component" value="Unassembled WGS sequence"/>
</dbReference>